<keyword evidence="4 8" id="KW-0479">Metal-binding</keyword>
<dbReference type="EMBL" id="BGZK01000960">
    <property type="protein sequence ID" value="GBP66547.1"/>
    <property type="molecule type" value="Genomic_DNA"/>
</dbReference>
<dbReference type="OrthoDB" id="1470350at2759"/>
<evidence type="ECO:0000256" key="1">
    <source>
        <dbReference type="ARBA" id="ARBA00001971"/>
    </source>
</evidence>
<dbReference type="SUPFAM" id="SSF48264">
    <property type="entry name" value="Cytochrome P450"/>
    <property type="match status" value="1"/>
</dbReference>
<evidence type="ECO:0000313" key="11">
    <source>
        <dbReference type="Proteomes" id="UP000299102"/>
    </source>
</evidence>
<name>A0A4C1XWE2_EUMVA</name>
<keyword evidence="11" id="KW-1185">Reference proteome</keyword>
<protein>
    <submittedName>
        <fullName evidence="10">Cytochrome P450 4g15</fullName>
    </submittedName>
</protein>
<keyword evidence="5 9" id="KW-0560">Oxidoreductase</keyword>
<evidence type="ECO:0000256" key="8">
    <source>
        <dbReference type="PIRSR" id="PIRSR602401-1"/>
    </source>
</evidence>
<dbReference type="InterPro" id="IPR002401">
    <property type="entry name" value="Cyt_P450_E_grp-I"/>
</dbReference>
<dbReference type="STRING" id="151549.A0A4C1XWE2"/>
<comment type="caution">
    <text evidence="10">The sequence shown here is derived from an EMBL/GenBank/DDBJ whole genome shotgun (WGS) entry which is preliminary data.</text>
</comment>
<gene>
    <name evidence="10" type="primary">Cyp4g15</name>
    <name evidence="10" type="ORF">EVAR_51072_1</name>
</gene>
<evidence type="ECO:0000256" key="7">
    <source>
        <dbReference type="ARBA" id="ARBA00023033"/>
    </source>
</evidence>
<dbReference type="GO" id="GO:0016705">
    <property type="term" value="F:oxidoreductase activity, acting on paired donors, with incorporation or reduction of molecular oxygen"/>
    <property type="evidence" value="ECO:0007669"/>
    <property type="project" value="InterPro"/>
</dbReference>
<evidence type="ECO:0000256" key="4">
    <source>
        <dbReference type="ARBA" id="ARBA00022723"/>
    </source>
</evidence>
<dbReference type="PRINTS" id="PR00463">
    <property type="entry name" value="EP450I"/>
</dbReference>
<dbReference type="InterPro" id="IPR017972">
    <property type="entry name" value="Cyt_P450_CS"/>
</dbReference>
<dbReference type="GO" id="GO:0004497">
    <property type="term" value="F:monooxygenase activity"/>
    <property type="evidence" value="ECO:0007669"/>
    <property type="project" value="UniProtKB-KW"/>
</dbReference>
<feature type="binding site" description="axial binding residue" evidence="8">
    <location>
        <position position="56"/>
    </location>
    <ligand>
        <name>heme</name>
        <dbReference type="ChEBI" id="CHEBI:30413"/>
    </ligand>
    <ligandPart>
        <name>Fe</name>
        <dbReference type="ChEBI" id="CHEBI:18248"/>
    </ligandPart>
</feature>
<comment type="cofactor">
    <cofactor evidence="1 8">
        <name>heme</name>
        <dbReference type="ChEBI" id="CHEBI:30413"/>
    </cofactor>
</comment>
<dbReference type="PANTHER" id="PTHR24291">
    <property type="entry name" value="CYTOCHROME P450 FAMILY 4"/>
    <property type="match status" value="1"/>
</dbReference>
<evidence type="ECO:0000256" key="5">
    <source>
        <dbReference type="ARBA" id="ARBA00023002"/>
    </source>
</evidence>
<reference evidence="10 11" key="1">
    <citation type="journal article" date="2019" name="Commun. Biol.">
        <title>The bagworm genome reveals a unique fibroin gene that provides high tensile strength.</title>
        <authorList>
            <person name="Kono N."/>
            <person name="Nakamura H."/>
            <person name="Ohtoshi R."/>
            <person name="Tomita M."/>
            <person name="Numata K."/>
            <person name="Arakawa K."/>
        </authorList>
    </citation>
    <scope>NUCLEOTIDE SEQUENCE [LARGE SCALE GENOMIC DNA]</scope>
</reference>
<dbReference type="AlphaFoldDB" id="A0A4C1XWE2"/>
<dbReference type="InterPro" id="IPR050196">
    <property type="entry name" value="Cytochrome_P450_Monoox"/>
</dbReference>
<organism evidence="10 11">
    <name type="scientific">Eumeta variegata</name>
    <name type="common">Bagworm moth</name>
    <name type="synonym">Eumeta japonica</name>
    <dbReference type="NCBI Taxonomy" id="151549"/>
    <lineage>
        <taxon>Eukaryota</taxon>
        <taxon>Metazoa</taxon>
        <taxon>Ecdysozoa</taxon>
        <taxon>Arthropoda</taxon>
        <taxon>Hexapoda</taxon>
        <taxon>Insecta</taxon>
        <taxon>Pterygota</taxon>
        <taxon>Neoptera</taxon>
        <taxon>Endopterygota</taxon>
        <taxon>Lepidoptera</taxon>
        <taxon>Glossata</taxon>
        <taxon>Ditrysia</taxon>
        <taxon>Tineoidea</taxon>
        <taxon>Psychidae</taxon>
        <taxon>Oiketicinae</taxon>
        <taxon>Eumeta</taxon>
    </lineage>
</organism>
<dbReference type="GO" id="GO:0005506">
    <property type="term" value="F:iron ion binding"/>
    <property type="evidence" value="ECO:0007669"/>
    <property type="project" value="InterPro"/>
</dbReference>
<evidence type="ECO:0000256" key="9">
    <source>
        <dbReference type="RuleBase" id="RU000461"/>
    </source>
</evidence>
<comment type="similarity">
    <text evidence="2 9">Belongs to the cytochrome P450 family.</text>
</comment>
<dbReference type="InterPro" id="IPR036396">
    <property type="entry name" value="Cyt_P450_sf"/>
</dbReference>
<dbReference type="Proteomes" id="UP000299102">
    <property type="component" value="Unassembled WGS sequence"/>
</dbReference>
<accession>A0A4C1XWE2</accession>
<dbReference type="InterPro" id="IPR001128">
    <property type="entry name" value="Cyt_P450"/>
</dbReference>
<dbReference type="PANTHER" id="PTHR24291:SF106">
    <property type="entry name" value="CYTOCHROME P450 4G1-RELATED"/>
    <property type="match status" value="1"/>
</dbReference>
<dbReference type="GO" id="GO:0020037">
    <property type="term" value="F:heme binding"/>
    <property type="evidence" value="ECO:0007669"/>
    <property type="project" value="InterPro"/>
</dbReference>
<dbReference type="PROSITE" id="PS00086">
    <property type="entry name" value="CYTOCHROME_P450"/>
    <property type="match status" value="1"/>
</dbReference>
<dbReference type="Gene3D" id="1.10.630.10">
    <property type="entry name" value="Cytochrome P450"/>
    <property type="match status" value="1"/>
</dbReference>
<evidence type="ECO:0000256" key="2">
    <source>
        <dbReference type="ARBA" id="ARBA00010617"/>
    </source>
</evidence>
<proteinExistence type="inferred from homology"/>
<evidence type="ECO:0000313" key="10">
    <source>
        <dbReference type="EMBL" id="GBP66547.1"/>
    </source>
</evidence>
<dbReference type="Pfam" id="PF00067">
    <property type="entry name" value="p450"/>
    <property type="match status" value="1"/>
</dbReference>
<sequence length="109" mass="12520">MLPAGITIVIGTLKIHRDPKYYKNPNVFEPDNFLPENAQGRHYYSYIPFSAGPRSCVGRKFALLKLKILLSTILRNYKVASAAPEEKFRLQADIILKRTDGFRIKIEPR</sequence>
<evidence type="ECO:0000256" key="3">
    <source>
        <dbReference type="ARBA" id="ARBA00022617"/>
    </source>
</evidence>
<keyword evidence="7 9" id="KW-0503">Monooxygenase</keyword>
<keyword evidence="3 8" id="KW-0349">Heme</keyword>
<keyword evidence="6 8" id="KW-0408">Iron</keyword>
<evidence type="ECO:0000256" key="6">
    <source>
        <dbReference type="ARBA" id="ARBA00023004"/>
    </source>
</evidence>